<reference evidence="4 5" key="1">
    <citation type="submission" date="2020-04" db="EMBL/GenBank/DDBJ databases">
        <title>Flammeovirga sp. SR4, a novel species isolated from seawater.</title>
        <authorList>
            <person name="Wang X."/>
        </authorList>
    </citation>
    <scope>NUCLEOTIDE SEQUENCE [LARGE SCALE GENOMIC DNA]</scope>
    <source>
        <strain evidence="4 5">ATCC 23126</strain>
    </source>
</reference>
<dbReference type="GO" id="GO:0060090">
    <property type="term" value="F:molecular adaptor activity"/>
    <property type="evidence" value="ECO:0007669"/>
    <property type="project" value="TreeGrafter"/>
</dbReference>
<evidence type="ECO:0000256" key="2">
    <source>
        <dbReference type="ARBA" id="ARBA00022803"/>
    </source>
</evidence>
<dbReference type="GO" id="GO:0016020">
    <property type="term" value="C:membrane"/>
    <property type="evidence" value="ECO:0007669"/>
    <property type="project" value="TreeGrafter"/>
</dbReference>
<dbReference type="PROSITE" id="PS50293">
    <property type="entry name" value="TPR_REGION"/>
    <property type="match status" value="1"/>
</dbReference>
<dbReference type="PANTHER" id="PTHR45831:SF2">
    <property type="entry name" value="LD24721P"/>
    <property type="match status" value="1"/>
</dbReference>
<dbReference type="SMART" id="SM00028">
    <property type="entry name" value="TPR"/>
    <property type="match status" value="2"/>
</dbReference>
<keyword evidence="5" id="KW-1185">Reference proteome</keyword>
<dbReference type="InterPro" id="IPR019734">
    <property type="entry name" value="TPR_rpt"/>
</dbReference>
<organism evidence="4 5">
    <name type="scientific">Flammeovirga aprica JL-4</name>
    <dbReference type="NCBI Taxonomy" id="694437"/>
    <lineage>
        <taxon>Bacteria</taxon>
        <taxon>Pseudomonadati</taxon>
        <taxon>Bacteroidota</taxon>
        <taxon>Cytophagia</taxon>
        <taxon>Cytophagales</taxon>
        <taxon>Flammeovirgaceae</taxon>
        <taxon>Flammeovirga</taxon>
    </lineage>
</organism>
<dbReference type="Proteomes" id="UP000576082">
    <property type="component" value="Unassembled WGS sequence"/>
</dbReference>
<keyword evidence="2 3" id="KW-0802">TPR repeat</keyword>
<dbReference type="GO" id="GO:0006620">
    <property type="term" value="P:post-translational protein targeting to endoplasmic reticulum membrane"/>
    <property type="evidence" value="ECO:0007669"/>
    <property type="project" value="TreeGrafter"/>
</dbReference>
<comment type="caution">
    <text evidence="4">The sequence shown here is derived from an EMBL/GenBank/DDBJ whole genome shotgun (WGS) entry which is preliminary data.</text>
</comment>
<dbReference type="EMBL" id="JABANE010000023">
    <property type="protein sequence ID" value="NME68415.1"/>
    <property type="molecule type" value="Genomic_DNA"/>
</dbReference>
<dbReference type="InterPro" id="IPR011990">
    <property type="entry name" value="TPR-like_helical_dom_sf"/>
</dbReference>
<evidence type="ECO:0000256" key="1">
    <source>
        <dbReference type="ARBA" id="ARBA00022737"/>
    </source>
</evidence>
<dbReference type="Pfam" id="PF00515">
    <property type="entry name" value="TPR_1"/>
    <property type="match status" value="1"/>
</dbReference>
<dbReference type="PANTHER" id="PTHR45831">
    <property type="entry name" value="LD24721P"/>
    <property type="match status" value="1"/>
</dbReference>
<dbReference type="SUPFAM" id="SSF48452">
    <property type="entry name" value="TPR-like"/>
    <property type="match status" value="1"/>
</dbReference>
<proteinExistence type="predicted"/>
<dbReference type="PROSITE" id="PS50005">
    <property type="entry name" value="TPR"/>
    <property type="match status" value="1"/>
</dbReference>
<dbReference type="InterPro" id="IPR047150">
    <property type="entry name" value="SGT"/>
</dbReference>
<dbReference type="Gene3D" id="1.25.40.10">
    <property type="entry name" value="Tetratricopeptide repeat domain"/>
    <property type="match status" value="1"/>
</dbReference>
<dbReference type="AlphaFoldDB" id="A0A7X9RTF1"/>
<name>A0A7X9RTF1_9BACT</name>
<gene>
    <name evidence="4" type="ORF">HHU12_10640</name>
</gene>
<feature type="repeat" description="TPR" evidence="3">
    <location>
        <begin position="77"/>
        <end position="110"/>
    </location>
</feature>
<keyword evidence="1" id="KW-0677">Repeat</keyword>
<evidence type="ECO:0000256" key="3">
    <source>
        <dbReference type="PROSITE-ProRule" id="PRU00339"/>
    </source>
</evidence>
<evidence type="ECO:0000313" key="4">
    <source>
        <dbReference type="EMBL" id="NME68415.1"/>
    </source>
</evidence>
<accession>A0A7X9RTF1</accession>
<evidence type="ECO:0000313" key="5">
    <source>
        <dbReference type="Proteomes" id="UP000576082"/>
    </source>
</evidence>
<dbReference type="RefSeq" id="WP_169656717.1">
    <property type="nucleotide sequence ID" value="NZ_JABANE010000023.1"/>
</dbReference>
<protein>
    <submittedName>
        <fullName evidence="4">Tetratricopeptide repeat protein</fullName>
    </submittedName>
</protein>
<sequence>MKQYTEEVDSLFKELKKATESEKISDLESSIIEIWQRTEDPFLDDVIVLGVEQLTRENYKDAIATFSHALMFNKEHAEVYNKRAVAYYMRGEYNKALADLRRVLELEPRHFGALSGLCNIYREIKLEVHTLRTLEILLRIIPNKEGLSAQAYTLRQKLGR</sequence>
<dbReference type="GO" id="GO:0072380">
    <property type="term" value="C:TRC complex"/>
    <property type="evidence" value="ECO:0007669"/>
    <property type="project" value="TreeGrafter"/>
</dbReference>